<feature type="non-terminal residue" evidence="1">
    <location>
        <position position="1"/>
    </location>
</feature>
<sequence>GKQQDCTSQPNNLNHDVHHGAVQKPKYFSAVMVRRWNTRFDSIPAIVPLLLCLGPLAHWSPCRQTQSTFICPRPPPEGLASMRKLSGLLGEMMDEQHPVKTF</sequence>
<dbReference type="CTD" id="20327000"/>
<dbReference type="Proteomes" id="UP000054324">
    <property type="component" value="Unassembled WGS sequence"/>
</dbReference>
<dbReference type="EMBL" id="KL596636">
    <property type="protein sequence ID" value="KER32267.1"/>
    <property type="molecule type" value="Genomic_DNA"/>
</dbReference>
<evidence type="ECO:0000313" key="2">
    <source>
        <dbReference type="Proteomes" id="UP000054324"/>
    </source>
</evidence>
<evidence type="ECO:0000313" key="1">
    <source>
        <dbReference type="EMBL" id="KER32267.1"/>
    </source>
</evidence>
<dbReference type="AlphaFoldDB" id="A0A075A200"/>
<dbReference type="KEGG" id="ovi:T265_12832"/>
<organism evidence="1 2">
    <name type="scientific">Opisthorchis viverrini</name>
    <name type="common">Southeast Asian liver fluke</name>
    <dbReference type="NCBI Taxonomy" id="6198"/>
    <lineage>
        <taxon>Eukaryota</taxon>
        <taxon>Metazoa</taxon>
        <taxon>Spiralia</taxon>
        <taxon>Lophotrochozoa</taxon>
        <taxon>Platyhelminthes</taxon>
        <taxon>Trematoda</taxon>
        <taxon>Digenea</taxon>
        <taxon>Opisthorchiida</taxon>
        <taxon>Opisthorchiata</taxon>
        <taxon>Opisthorchiidae</taxon>
        <taxon>Opisthorchis</taxon>
    </lineage>
</organism>
<keyword evidence="2" id="KW-1185">Reference proteome</keyword>
<protein>
    <submittedName>
        <fullName evidence="1">Uncharacterized protein</fullName>
    </submittedName>
</protein>
<reference evidence="1 2" key="1">
    <citation type="submission" date="2013-11" db="EMBL/GenBank/DDBJ databases">
        <title>Opisthorchis viverrini - life in the bile duct.</title>
        <authorList>
            <person name="Young N.D."/>
            <person name="Nagarajan N."/>
            <person name="Lin S.J."/>
            <person name="Korhonen P.K."/>
            <person name="Jex A.R."/>
            <person name="Hall R.S."/>
            <person name="Safavi-Hemami H."/>
            <person name="Kaewkong W."/>
            <person name="Bertrand D."/>
            <person name="Gao S."/>
            <person name="Seet Q."/>
            <person name="Wongkham S."/>
            <person name="Teh B.T."/>
            <person name="Wongkham C."/>
            <person name="Intapan P.M."/>
            <person name="Maleewong W."/>
            <person name="Yang X."/>
            <person name="Hu M."/>
            <person name="Wang Z."/>
            <person name="Hofmann A."/>
            <person name="Sternberg P.W."/>
            <person name="Tan P."/>
            <person name="Wang J."/>
            <person name="Gasser R.B."/>
        </authorList>
    </citation>
    <scope>NUCLEOTIDE SEQUENCE [LARGE SCALE GENOMIC DNA]</scope>
</reference>
<gene>
    <name evidence="1" type="ORF">T265_12832</name>
</gene>
<proteinExistence type="predicted"/>
<name>A0A075A200_OPIVI</name>
<dbReference type="GeneID" id="20327000"/>
<dbReference type="RefSeq" id="XP_009164057.1">
    <property type="nucleotide sequence ID" value="XM_009165793.1"/>
</dbReference>
<accession>A0A075A200</accession>